<feature type="compositionally biased region" description="Polar residues" evidence="1">
    <location>
        <begin position="54"/>
        <end position="64"/>
    </location>
</feature>
<reference evidence="3" key="1">
    <citation type="submission" date="2017-02" db="UniProtKB">
        <authorList>
            <consortium name="WormBaseParasite"/>
        </authorList>
    </citation>
    <scope>IDENTIFICATION</scope>
</reference>
<evidence type="ECO:0000313" key="2">
    <source>
        <dbReference type="Proteomes" id="UP000046392"/>
    </source>
</evidence>
<keyword evidence="2" id="KW-1185">Reference proteome</keyword>
<feature type="region of interest" description="Disordered" evidence="1">
    <location>
        <begin position="54"/>
        <end position="79"/>
    </location>
</feature>
<accession>A0A0N5BVF4</accession>
<dbReference type="WBParaSite" id="SPAL_0000981275.1">
    <property type="protein sequence ID" value="SPAL_0000981275.1"/>
    <property type="gene ID" value="SPAL_0000981275"/>
</dbReference>
<protein>
    <submittedName>
        <fullName evidence="3">Uncharacterized protein</fullName>
    </submittedName>
</protein>
<name>A0A0N5BVF4_STREA</name>
<dbReference type="AlphaFoldDB" id="A0A0N5BVF4"/>
<organism evidence="2 3">
    <name type="scientific">Strongyloides papillosus</name>
    <name type="common">Intestinal threadworm</name>
    <dbReference type="NCBI Taxonomy" id="174720"/>
    <lineage>
        <taxon>Eukaryota</taxon>
        <taxon>Metazoa</taxon>
        <taxon>Ecdysozoa</taxon>
        <taxon>Nematoda</taxon>
        <taxon>Chromadorea</taxon>
        <taxon>Rhabditida</taxon>
        <taxon>Tylenchina</taxon>
        <taxon>Panagrolaimomorpha</taxon>
        <taxon>Strongyloidoidea</taxon>
        <taxon>Strongyloididae</taxon>
        <taxon>Strongyloides</taxon>
    </lineage>
</organism>
<proteinExistence type="predicted"/>
<sequence length="135" mass="15531">MIRNSRRGKRNDSKHNEKISTIKPENIRIKLIATYASGGGFIVHRKEYEENLFPSVSESHNQAQLPEPKVPGGNRMPTINTNEVLLPIIGENSKKRKMKHRHLKFIGEEERKYNIGDPPNDVKKSSSLRRAYVKD</sequence>
<feature type="compositionally biased region" description="Basic and acidic residues" evidence="1">
    <location>
        <begin position="109"/>
        <end position="124"/>
    </location>
</feature>
<evidence type="ECO:0000256" key="1">
    <source>
        <dbReference type="SAM" id="MobiDB-lite"/>
    </source>
</evidence>
<dbReference type="Proteomes" id="UP000046392">
    <property type="component" value="Unplaced"/>
</dbReference>
<evidence type="ECO:0000313" key="3">
    <source>
        <dbReference type="WBParaSite" id="SPAL_0000981275.1"/>
    </source>
</evidence>
<feature type="region of interest" description="Disordered" evidence="1">
    <location>
        <begin position="109"/>
        <end position="135"/>
    </location>
</feature>